<dbReference type="OrthoDB" id="8960477at2"/>
<sequence length="524" mass="58074">MRRWQTRYFVSSAHPAPKQVQQKLDQALRTRTAEALAAVCARLLAADDASLVFIRRLDLEWHVDSAGDADQLARCSAQALGKALAQTLAAGESDNLIRFRDRAAYLARFIGDCAAGDAWQRWYYASFDGLRLLPASAAIRSVLIDEPQVGLAALLSLSHESALRILTTLTAHDAQRLLQSWDTPAMDATASFIATVSMALHAPYLAHSIEHRSLWLYLAMAAQGTACVPACCAVAGLIETLHQLPESQRTLWIDAFDPAQSLHGHVPATCLTWLSGIPATVRQSGLRQLAGHMSAPAADAWPDTTYTPFGGAFMLLTSLDAMALHELTRDWPDLEVSVDMQDDVHLSAPQLMRWLLLAHAQGAQRLRPFLADPVWRALLGIDARLSTEMIVAWLGMLGMRRRRGWLRGLHSEDSPRAVVDDERYFLMSLPGPWSSRWHAALATAAQHLLHRFACKIPGFATSRAHYLHSQFLDAGAQLEWQHEHVQVTLERPPLALLLNLAGLNRGQRELPWLTTPAMTFFSRE</sequence>
<gene>
    <name evidence="1" type="ORF">DVJ77_00120</name>
</gene>
<accession>A0A369UXK2</accession>
<evidence type="ECO:0000313" key="1">
    <source>
        <dbReference type="EMBL" id="RDD83069.1"/>
    </source>
</evidence>
<organism evidence="1 2">
    <name type="scientific">Dyella tabacisoli</name>
    <dbReference type="NCBI Taxonomy" id="2282381"/>
    <lineage>
        <taxon>Bacteria</taxon>
        <taxon>Pseudomonadati</taxon>
        <taxon>Pseudomonadota</taxon>
        <taxon>Gammaproteobacteria</taxon>
        <taxon>Lysobacterales</taxon>
        <taxon>Rhodanobacteraceae</taxon>
        <taxon>Dyella</taxon>
    </lineage>
</organism>
<comment type="caution">
    <text evidence="1">The sequence shown here is derived from an EMBL/GenBank/DDBJ whole genome shotgun (WGS) entry which is preliminary data.</text>
</comment>
<dbReference type="AlphaFoldDB" id="A0A369UXK2"/>
<reference evidence="1 2" key="1">
    <citation type="submission" date="2018-07" db="EMBL/GenBank/DDBJ databases">
        <title>Dyella tabacisoli L4-6T, whole genome shotgun sequence.</title>
        <authorList>
            <person name="Zhou X.-K."/>
            <person name="Li W.-J."/>
            <person name="Duan Y.-Q."/>
        </authorList>
    </citation>
    <scope>NUCLEOTIDE SEQUENCE [LARGE SCALE GENOMIC DNA]</scope>
    <source>
        <strain evidence="1 2">L4-6</strain>
    </source>
</reference>
<name>A0A369UXK2_9GAMM</name>
<proteinExistence type="predicted"/>
<protein>
    <submittedName>
        <fullName evidence="1">Uncharacterized protein</fullName>
    </submittedName>
</protein>
<keyword evidence="2" id="KW-1185">Reference proteome</keyword>
<dbReference type="Proteomes" id="UP000253782">
    <property type="component" value="Unassembled WGS sequence"/>
</dbReference>
<evidence type="ECO:0000313" key="2">
    <source>
        <dbReference type="Proteomes" id="UP000253782"/>
    </source>
</evidence>
<dbReference type="EMBL" id="QQAH01000001">
    <property type="protein sequence ID" value="RDD83069.1"/>
    <property type="molecule type" value="Genomic_DNA"/>
</dbReference>